<keyword evidence="5" id="KW-1185">Reference proteome</keyword>
<keyword evidence="1" id="KW-0521">NADP</keyword>
<dbReference type="InterPro" id="IPR011032">
    <property type="entry name" value="GroES-like_sf"/>
</dbReference>
<dbReference type="GO" id="GO:0008270">
    <property type="term" value="F:zinc ion binding"/>
    <property type="evidence" value="ECO:0007669"/>
    <property type="project" value="InterPro"/>
</dbReference>
<dbReference type="AlphaFoldDB" id="A0A5Q0HFV9"/>
<dbReference type="GO" id="GO:0005829">
    <property type="term" value="C:cytosol"/>
    <property type="evidence" value="ECO:0007669"/>
    <property type="project" value="TreeGrafter"/>
</dbReference>
<dbReference type="GO" id="GO:0070402">
    <property type="term" value="F:NADPH binding"/>
    <property type="evidence" value="ECO:0007669"/>
    <property type="project" value="TreeGrafter"/>
</dbReference>
<evidence type="ECO:0000313" key="4">
    <source>
        <dbReference type="EMBL" id="QFZ24783.1"/>
    </source>
</evidence>
<dbReference type="Gene3D" id="3.90.180.10">
    <property type="entry name" value="Medium-chain alcohol dehydrogenases, catalytic domain"/>
    <property type="match status" value="1"/>
</dbReference>
<evidence type="ECO:0000256" key="2">
    <source>
        <dbReference type="ARBA" id="ARBA00023002"/>
    </source>
</evidence>
<dbReference type="OrthoDB" id="9805883at2"/>
<dbReference type="Proteomes" id="UP000325787">
    <property type="component" value="Chromosome"/>
</dbReference>
<dbReference type="GO" id="GO:0003960">
    <property type="term" value="F:quinone reductase (NADPH) activity"/>
    <property type="evidence" value="ECO:0007669"/>
    <property type="project" value="TreeGrafter"/>
</dbReference>
<dbReference type="PANTHER" id="PTHR48106">
    <property type="entry name" value="QUINONE OXIDOREDUCTASE PIG3-RELATED"/>
    <property type="match status" value="1"/>
</dbReference>
<dbReference type="SUPFAM" id="SSF51735">
    <property type="entry name" value="NAD(P)-binding Rossmann-fold domains"/>
    <property type="match status" value="1"/>
</dbReference>
<proteinExistence type="predicted"/>
<dbReference type="PROSITE" id="PS01162">
    <property type="entry name" value="QOR_ZETA_CRYSTAL"/>
    <property type="match status" value="1"/>
</dbReference>
<dbReference type="GO" id="GO:0035925">
    <property type="term" value="F:mRNA 3'-UTR AU-rich region binding"/>
    <property type="evidence" value="ECO:0007669"/>
    <property type="project" value="TreeGrafter"/>
</dbReference>
<dbReference type="InterPro" id="IPR013149">
    <property type="entry name" value="ADH-like_C"/>
</dbReference>
<dbReference type="SMART" id="SM00829">
    <property type="entry name" value="PKS_ER"/>
    <property type="match status" value="1"/>
</dbReference>
<dbReference type="Pfam" id="PF00107">
    <property type="entry name" value="ADH_zinc_N"/>
    <property type="match status" value="1"/>
</dbReference>
<protein>
    <submittedName>
        <fullName evidence="4">NADPH:quinone reductase</fullName>
    </submittedName>
</protein>
<reference evidence="5" key="1">
    <citation type="journal article" date="2021" name="Curr. Microbiol.">
        <title>Complete genome of nocamycin-producing strain Saccharothrix syringae NRRL B-16468 reveals the biosynthetic potential for secondary metabolites.</title>
        <authorList>
            <person name="Mo X."/>
            <person name="Yang S."/>
        </authorList>
    </citation>
    <scope>NUCLEOTIDE SEQUENCE [LARGE SCALE GENOMIC DNA]</scope>
    <source>
        <strain evidence="5">ATCC 51364 / DSM 43886 / JCM 6844 / KCTC 9398 / NBRC 14523 / NRRL B-16468 / INA 2240</strain>
    </source>
</reference>
<sequence length="316" mass="33283">MVAAPKRTNGPLNSRGGVVRAVRYSEFGPAGVLRVEEVPDPVPGPGQVPVRVTAIGLNYGETVIRSGAAGRVVPWFDLRPGAFNAEVVGVTDDGRRLIGYSAEGYAELGLLPEDAVEVPDGVSDHEALALHLQGTTALRAVEQARVAAGERVLVEAAAGGVGSLAVQLARRAGAVVVAAARGRRKLELARELGAHEVVDYGEPDWTAGVEPVDVVLSSSGREIARQSFELLRDDVGRLVLFGFASGEPVDITANDVYRKHVAVIGLFNPLDPDDLRRLFALDLKPVLGESLPLADAARGHELLEGRATTGKLVLVP</sequence>
<dbReference type="EMBL" id="CP034550">
    <property type="protein sequence ID" value="QFZ24783.1"/>
    <property type="molecule type" value="Genomic_DNA"/>
</dbReference>
<evidence type="ECO:0000256" key="1">
    <source>
        <dbReference type="ARBA" id="ARBA00022857"/>
    </source>
</evidence>
<dbReference type="SUPFAM" id="SSF50129">
    <property type="entry name" value="GroES-like"/>
    <property type="match status" value="1"/>
</dbReference>
<dbReference type="PANTHER" id="PTHR48106:SF13">
    <property type="entry name" value="QUINONE OXIDOREDUCTASE-RELATED"/>
    <property type="match status" value="1"/>
</dbReference>
<keyword evidence="2" id="KW-0560">Oxidoreductase</keyword>
<dbReference type="InterPro" id="IPR002364">
    <property type="entry name" value="Quin_OxRdtase/zeta-crystal_CS"/>
</dbReference>
<dbReference type="InterPro" id="IPR020843">
    <property type="entry name" value="ER"/>
</dbReference>
<feature type="domain" description="Enoyl reductase (ER)" evidence="3">
    <location>
        <begin position="31"/>
        <end position="314"/>
    </location>
</feature>
<accession>A0A5Q0HFV9</accession>
<dbReference type="KEGG" id="ssyi:EKG83_39365"/>
<name>A0A5Q0HFV9_SACSY</name>
<evidence type="ECO:0000259" key="3">
    <source>
        <dbReference type="SMART" id="SM00829"/>
    </source>
</evidence>
<organism evidence="4 5">
    <name type="scientific">Saccharothrix syringae</name>
    <name type="common">Nocardiopsis syringae</name>
    <dbReference type="NCBI Taxonomy" id="103733"/>
    <lineage>
        <taxon>Bacteria</taxon>
        <taxon>Bacillati</taxon>
        <taxon>Actinomycetota</taxon>
        <taxon>Actinomycetes</taxon>
        <taxon>Pseudonocardiales</taxon>
        <taxon>Pseudonocardiaceae</taxon>
        <taxon>Saccharothrix</taxon>
    </lineage>
</organism>
<evidence type="ECO:0000313" key="5">
    <source>
        <dbReference type="Proteomes" id="UP000325787"/>
    </source>
</evidence>
<gene>
    <name evidence="4" type="ORF">EKG83_39365</name>
</gene>
<dbReference type="Gene3D" id="3.40.50.720">
    <property type="entry name" value="NAD(P)-binding Rossmann-like Domain"/>
    <property type="match status" value="1"/>
</dbReference>
<dbReference type="InterPro" id="IPR036291">
    <property type="entry name" value="NAD(P)-bd_dom_sf"/>
</dbReference>